<dbReference type="STRING" id="1454201.NMS_2448"/>
<proteinExistence type="predicted"/>
<accession>W8VXS9</accession>
<dbReference type="RefSeq" id="WP_148311391.1">
    <property type="nucleotide sequence ID" value="NZ_AP014548.1"/>
</dbReference>
<evidence type="ECO:0000256" key="1">
    <source>
        <dbReference type="SAM" id="Phobius"/>
    </source>
</evidence>
<keyword evidence="1" id="KW-0812">Transmembrane</keyword>
<dbReference type="KEGG" id="nmf:NMS_2448"/>
<evidence type="ECO:0000313" key="2">
    <source>
        <dbReference type="EMBL" id="BAO56457.1"/>
    </source>
</evidence>
<keyword evidence="1" id="KW-1133">Transmembrane helix</keyword>
<keyword evidence="1" id="KW-0472">Membrane</keyword>
<protein>
    <submittedName>
        <fullName evidence="2">Uncharacterized protein</fullName>
    </submittedName>
</protein>
<dbReference type="OrthoDB" id="9920640at2"/>
<organism evidence="2 3">
    <name type="scientific">Nonlabens marinus S1-08</name>
    <dbReference type="NCBI Taxonomy" id="1454201"/>
    <lineage>
        <taxon>Bacteria</taxon>
        <taxon>Pseudomonadati</taxon>
        <taxon>Bacteroidota</taxon>
        <taxon>Flavobacteriia</taxon>
        <taxon>Flavobacteriales</taxon>
        <taxon>Flavobacteriaceae</taxon>
        <taxon>Nonlabens</taxon>
    </lineage>
</organism>
<gene>
    <name evidence="2" type="ORF">NMS_2448</name>
</gene>
<name>W8VXS9_9FLAO</name>
<reference evidence="2 3" key="1">
    <citation type="journal article" date="2014" name="Proc. Natl. Acad. Sci. U.S.A.">
        <title>Functional characterization of flavobacteria rhodopsins reveals a unique class of light-driven chloride pump in bacteria.</title>
        <authorList>
            <person name="Yoshizawa S."/>
            <person name="Kumagai Y."/>
            <person name="Kim H."/>
            <person name="Ogura Y."/>
            <person name="Hayashi T."/>
            <person name="Iwasaki W."/>
            <person name="DeLong E.F."/>
            <person name="Kogure K."/>
        </authorList>
    </citation>
    <scope>NUCLEOTIDE SEQUENCE [LARGE SCALE GENOMIC DNA]</scope>
    <source>
        <strain evidence="2 3">S1-08</strain>
    </source>
</reference>
<dbReference type="Proteomes" id="UP000031760">
    <property type="component" value="Chromosome"/>
</dbReference>
<dbReference type="HOGENOM" id="CLU_2480253_0_0_10"/>
<keyword evidence="3" id="KW-1185">Reference proteome</keyword>
<feature type="transmembrane region" description="Helical" evidence="1">
    <location>
        <begin position="5"/>
        <end position="27"/>
    </location>
</feature>
<evidence type="ECO:0000313" key="3">
    <source>
        <dbReference type="Proteomes" id="UP000031760"/>
    </source>
</evidence>
<sequence>MSNTLIYSGMTEFLILSTVVGLVIYGFQQFSDSGDRMAIKVRKDGSREYERVSAEPDTTLPLWIKILIFIIIAGVLFMPLDFILNRS</sequence>
<feature type="transmembrane region" description="Helical" evidence="1">
    <location>
        <begin position="62"/>
        <end position="84"/>
    </location>
</feature>
<dbReference type="AlphaFoldDB" id="W8VXS9"/>
<dbReference type="EMBL" id="AP014548">
    <property type="protein sequence ID" value="BAO56457.1"/>
    <property type="molecule type" value="Genomic_DNA"/>
</dbReference>